<reference evidence="2" key="1">
    <citation type="submission" date="2021-03" db="EMBL/GenBank/DDBJ databases">
        <authorList>
            <person name="Tagirdzhanova G."/>
        </authorList>
    </citation>
    <scope>NUCLEOTIDE SEQUENCE</scope>
</reference>
<dbReference type="EMBL" id="CAJPDQ010000027">
    <property type="protein sequence ID" value="CAF9927516.1"/>
    <property type="molecule type" value="Genomic_DNA"/>
</dbReference>
<keyword evidence="3" id="KW-1185">Reference proteome</keyword>
<sequence length="663" mass="75260">MPVASKEGESHHQKTPVRQQSITEDQAAGTLPSENHSLLSSSDSAERGDATIEPRITSDTSSYTKSDRDQQSLLADQNAVPLYNQELQKGRMQESRKAHFLDALRAKNIIDLAEKPAVNKQQRALKHDEIRSKDTWSFDWSVPLFELRDALPEQRLKTSKKSLSFTSALKSENISLIDNDYVGVPVSSIPTPKIWTKASFAQHVHDLSRSRMPRQFDTSADSPKSASHQTMVCKRLEEVMFLPENATLVTSAALNSAIRFYYRYGLLPSVQRLYFYMKKINHPSQDTTIDTMLRYAARDKDLHNFTSLLLGARTQGFVPSEMTWVSLLLCLLSNESRELVLNLMHQHELLQSKQTRQDVAFVRLEMALARTLDMSDIPKLIDQMDTQCGQDWLTIRSANTLLKELCQSPAGQPITDFLDLMVKRGCMPNIDSMNILLQRCRRVTDLEAALEVLDRFANSHSVVPDQTSYTLLFRTAWDSRNANTCKILWAAACVHKRVAYPIQQLIKTSLLKTKPTSISHAYHRWKWHAGKLVVGIDPRQNVSNSGRLVAVQSRTKVAVFPSTASMKAVMALTPEDDKTQGLRKSYAQALIQHDESLHKQFYYTLGSIRAQLAEAYKMDEEWKASSINTSPLECQTRLMIKPLLQWHRNVSTDPQKEKKDEAT</sequence>
<comment type="caution">
    <text evidence="2">The sequence shown here is derived from an EMBL/GenBank/DDBJ whole genome shotgun (WGS) entry which is preliminary data.</text>
</comment>
<evidence type="ECO:0000313" key="3">
    <source>
        <dbReference type="Proteomes" id="UP000664169"/>
    </source>
</evidence>
<dbReference type="Proteomes" id="UP000664169">
    <property type="component" value="Unassembled WGS sequence"/>
</dbReference>
<feature type="compositionally biased region" description="Low complexity" evidence="1">
    <location>
        <begin position="31"/>
        <end position="43"/>
    </location>
</feature>
<gene>
    <name evidence="2" type="ORF">GOMPHAMPRED_004421</name>
</gene>
<feature type="compositionally biased region" description="Basic and acidic residues" evidence="1">
    <location>
        <begin position="1"/>
        <end position="12"/>
    </location>
</feature>
<dbReference type="OrthoDB" id="185373at2759"/>
<dbReference type="InterPro" id="IPR050667">
    <property type="entry name" value="PPR-containing_protein"/>
</dbReference>
<feature type="region of interest" description="Disordered" evidence="1">
    <location>
        <begin position="1"/>
        <end position="76"/>
    </location>
</feature>
<evidence type="ECO:0000313" key="2">
    <source>
        <dbReference type="EMBL" id="CAF9927516.1"/>
    </source>
</evidence>
<dbReference type="PANTHER" id="PTHR47939">
    <property type="entry name" value="MEMBRANE-ASSOCIATED SALT-INDUCIBLE PROTEIN-LIKE"/>
    <property type="match status" value="1"/>
</dbReference>
<dbReference type="AlphaFoldDB" id="A0A8H3FUD0"/>
<dbReference type="Gene3D" id="1.25.40.10">
    <property type="entry name" value="Tetratricopeptide repeat domain"/>
    <property type="match status" value="1"/>
</dbReference>
<evidence type="ECO:0000256" key="1">
    <source>
        <dbReference type="SAM" id="MobiDB-lite"/>
    </source>
</evidence>
<name>A0A8H3FUD0_9LECA</name>
<proteinExistence type="predicted"/>
<dbReference type="PANTHER" id="PTHR47939:SF5">
    <property type="entry name" value="PENTACOTRIPEPTIDE-REPEAT REGION OF PRORP DOMAIN-CONTAINING PROTEIN"/>
    <property type="match status" value="1"/>
</dbReference>
<dbReference type="InterPro" id="IPR011990">
    <property type="entry name" value="TPR-like_helical_dom_sf"/>
</dbReference>
<organism evidence="2 3">
    <name type="scientific">Gomphillus americanus</name>
    <dbReference type="NCBI Taxonomy" id="1940652"/>
    <lineage>
        <taxon>Eukaryota</taxon>
        <taxon>Fungi</taxon>
        <taxon>Dikarya</taxon>
        <taxon>Ascomycota</taxon>
        <taxon>Pezizomycotina</taxon>
        <taxon>Lecanoromycetes</taxon>
        <taxon>OSLEUM clade</taxon>
        <taxon>Ostropomycetidae</taxon>
        <taxon>Ostropales</taxon>
        <taxon>Graphidaceae</taxon>
        <taxon>Gomphilloideae</taxon>
        <taxon>Gomphillus</taxon>
    </lineage>
</organism>
<protein>
    <submittedName>
        <fullName evidence="2">Uncharacterized protein</fullName>
    </submittedName>
</protein>
<accession>A0A8H3FUD0</accession>